<keyword evidence="2" id="KW-1185">Reference proteome</keyword>
<gene>
    <name evidence="1" type="ORF">EJB05_11468</name>
</gene>
<protein>
    <submittedName>
        <fullName evidence="1">Uncharacterized protein</fullName>
    </submittedName>
</protein>
<evidence type="ECO:0000313" key="1">
    <source>
        <dbReference type="EMBL" id="TVU38114.1"/>
    </source>
</evidence>
<evidence type="ECO:0000313" key="2">
    <source>
        <dbReference type="Proteomes" id="UP000324897"/>
    </source>
</evidence>
<comment type="caution">
    <text evidence="1">The sequence shown here is derived from an EMBL/GenBank/DDBJ whole genome shotgun (WGS) entry which is preliminary data.</text>
</comment>
<feature type="non-terminal residue" evidence="1">
    <location>
        <position position="1"/>
    </location>
</feature>
<accession>A0A5J9VRS9</accession>
<reference evidence="1 2" key="1">
    <citation type="journal article" date="2019" name="Sci. Rep.">
        <title>A high-quality genome of Eragrostis curvula grass provides insights into Poaceae evolution and supports new strategies to enhance forage quality.</title>
        <authorList>
            <person name="Carballo J."/>
            <person name="Santos B.A.C.M."/>
            <person name="Zappacosta D."/>
            <person name="Garbus I."/>
            <person name="Selva J.P."/>
            <person name="Gallo C.A."/>
            <person name="Diaz A."/>
            <person name="Albertini E."/>
            <person name="Caccamo M."/>
            <person name="Echenique V."/>
        </authorList>
    </citation>
    <scope>NUCLEOTIDE SEQUENCE [LARGE SCALE GENOMIC DNA]</scope>
    <source>
        <strain evidence="2">cv. Victoria</strain>
        <tissue evidence="1">Leaf</tissue>
    </source>
</reference>
<dbReference type="AlphaFoldDB" id="A0A5J9VRS9"/>
<dbReference type="Proteomes" id="UP000324897">
    <property type="component" value="Chromosome 4"/>
</dbReference>
<dbReference type="Gramene" id="TVU38114">
    <property type="protein sequence ID" value="TVU38114"/>
    <property type="gene ID" value="EJB05_11468"/>
</dbReference>
<organism evidence="1 2">
    <name type="scientific">Eragrostis curvula</name>
    <name type="common">weeping love grass</name>
    <dbReference type="NCBI Taxonomy" id="38414"/>
    <lineage>
        <taxon>Eukaryota</taxon>
        <taxon>Viridiplantae</taxon>
        <taxon>Streptophyta</taxon>
        <taxon>Embryophyta</taxon>
        <taxon>Tracheophyta</taxon>
        <taxon>Spermatophyta</taxon>
        <taxon>Magnoliopsida</taxon>
        <taxon>Liliopsida</taxon>
        <taxon>Poales</taxon>
        <taxon>Poaceae</taxon>
        <taxon>PACMAD clade</taxon>
        <taxon>Chloridoideae</taxon>
        <taxon>Eragrostideae</taxon>
        <taxon>Eragrostidinae</taxon>
        <taxon>Eragrostis</taxon>
    </lineage>
</organism>
<proteinExistence type="predicted"/>
<name>A0A5J9VRS9_9POAL</name>
<sequence length="74" mass="8291">MVSSTFVPGAIMSLAGVRRQQQFGRARADVQSLSLTARQCLWLPEWMFNVTVDSIHACWQQPRGSGCWSSSHTH</sequence>
<dbReference type="EMBL" id="RWGY01000007">
    <property type="protein sequence ID" value="TVU38114.1"/>
    <property type="molecule type" value="Genomic_DNA"/>
</dbReference>